<protein>
    <submittedName>
        <fullName evidence="2">Ectonucleotide pyrophosphatase/phosphodiesterase</fullName>
    </submittedName>
</protein>
<proteinExistence type="predicted"/>
<dbReference type="InterPro" id="IPR002591">
    <property type="entry name" value="Phosphodiest/P_Trfase"/>
</dbReference>
<dbReference type="Gene3D" id="3.30.1360.180">
    <property type="match status" value="1"/>
</dbReference>
<dbReference type="PANTHER" id="PTHR10151">
    <property type="entry name" value="ECTONUCLEOTIDE PYROPHOSPHATASE/PHOSPHODIESTERASE"/>
    <property type="match status" value="1"/>
</dbReference>
<gene>
    <name evidence="2" type="ORF">KK078_02980</name>
</gene>
<feature type="chain" id="PRO_5042822557" evidence="1">
    <location>
        <begin position="21"/>
        <end position="406"/>
    </location>
</feature>
<reference evidence="2 3" key="1">
    <citation type="submission" date="2021-05" db="EMBL/GenBank/DDBJ databases">
        <title>A Polyphasic approach of four new species of the genus Ohtaekwangia: Ohtaekwangia histidinii sp. nov., Ohtaekwangia cretensis sp. nov., Ohtaekwangia indiensis sp. nov., Ohtaekwangia reichenbachii sp. nov. from diverse environment.</title>
        <authorList>
            <person name="Octaviana S."/>
        </authorList>
    </citation>
    <scope>NUCLEOTIDE SEQUENCE [LARGE SCALE GENOMIC DNA]</scope>
    <source>
        <strain evidence="2 3">PWU37</strain>
    </source>
</reference>
<keyword evidence="1" id="KW-0732">Signal</keyword>
<dbReference type="InterPro" id="IPR017850">
    <property type="entry name" value="Alkaline_phosphatase_core_sf"/>
</dbReference>
<dbReference type="Proteomes" id="UP001319180">
    <property type="component" value="Unassembled WGS sequence"/>
</dbReference>
<name>A0AAP2D542_9BACT</name>
<dbReference type="Pfam" id="PF01663">
    <property type="entry name" value="Phosphodiest"/>
    <property type="match status" value="1"/>
</dbReference>
<dbReference type="CDD" id="cd16018">
    <property type="entry name" value="Enpp"/>
    <property type="match status" value="1"/>
</dbReference>
<organism evidence="2 3">
    <name type="scientific">Dawidia soli</name>
    <dbReference type="NCBI Taxonomy" id="2782352"/>
    <lineage>
        <taxon>Bacteria</taxon>
        <taxon>Pseudomonadati</taxon>
        <taxon>Bacteroidota</taxon>
        <taxon>Cytophagia</taxon>
        <taxon>Cytophagales</taxon>
        <taxon>Chryseotaleaceae</taxon>
        <taxon>Dawidia</taxon>
    </lineage>
</organism>
<dbReference type="RefSeq" id="WP_254088751.1">
    <property type="nucleotide sequence ID" value="NZ_JAHESC010000003.1"/>
</dbReference>
<evidence type="ECO:0000313" key="3">
    <source>
        <dbReference type="Proteomes" id="UP001319180"/>
    </source>
</evidence>
<dbReference type="Gene3D" id="3.40.720.10">
    <property type="entry name" value="Alkaline Phosphatase, subunit A"/>
    <property type="match status" value="1"/>
</dbReference>
<dbReference type="SUPFAM" id="SSF53649">
    <property type="entry name" value="Alkaline phosphatase-like"/>
    <property type="match status" value="1"/>
</dbReference>
<keyword evidence="3" id="KW-1185">Reference proteome</keyword>
<dbReference type="GO" id="GO:0016787">
    <property type="term" value="F:hydrolase activity"/>
    <property type="evidence" value="ECO:0007669"/>
    <property type="project" value="UniProtKB-ARBA"/>
</dbReference>
<dbReference type="EMBL" id="JAHESC010000003">
    <property type="protein sequence ID" value="MBT1685501.1"/>
    <property type="molecule type" value="Genomic_DNA"/>
</dbReference>
<evidence type="ECO:0000256" key="1">
    <source>
        <dbReference type="SAM" id="SignalP"/>
    </source>
</evidence>
<feature type="signal peptide" evidence="1">
    <location>
        <begin position="1"/>
        <end position="20"/>
    </location>
</feature>
<dbReference type="PANTHER" id="PTHR10151:SF120">
    <property type="entry name" value="BIS(5'-ADENOSYL)-TRIPHOSPHATASE"/>
    <property type="match status" value="1"/>
</dbReference>
<evidence type="ECO:0000313" key="2">
    <source>
        <dbReference type="EMBL" id="MBT1685501.1"/>
    </source>
</evidence>
<dbReference type="AlphaFoldDB" id="A0AAP2D542"/>
<accession>A0AAP2D542</accession>
<sequence>MMKSVLLFVAGYLISIASYAQPKEKPYVVLVSFDGFRYDYVSRFKPPFFQEFIRKGAAAEGLIPSFPSKTFPNHYTLVTGLYPGHHGLVDNSFYDPDLHRYYAIRDRAAVHDPVYYGGTPLWQLARQQGLKTASFFWVGSEAPIQGTYPDYYFDYDESVPNEKRVGQTIAWLKLPPAERPHFISLYFSLVDTEGHHSGPYSQALHKTVLQADSLLGQLVQGLKTVALPVNVIVVSDHGMMELSNTPKTFVSIPNLFDTRDSSVVYVNGGTQTHIYTAKVDSLYEVLRKKEEHFKVYKRTEMPAQWHYDHTRAGDLLLVIEPGYYFQDQPRRAGPQPTTFGAHGFDPHAEKSMQGIFYAAGPNIKPGTTLPPFENIHVYPFIARLLGLSVPAIDGDADVLRKIYKKR</sequence>
<comment type="caution">
    <text evidence="2">The sequence shown here is derived from an EMBL/GenBank/DDBJ whole genome shotgun (WGS) entry which is preliminary data.</text>
</comment>